<evidence type="ECO:0000313" key="14">
    <source>
        <dbReference type="Proteomes" id="UP001141806"/>
    </source>
</evidence>
<name>A0A9Q0QV09_9MAGN</name>
<dbReference type="OrthoDB" id="263957at2759"/>
<keyword evidence="9 12" id="KW-0472">Membrane</keyword>
<evidence type="ECO:0000256" key="11">
    <source>
        <dbReference type="ARBA" id="ARBA00032555"/>
    </source>
</evidence>
<comment type="function">
    <text evidence="1">Mediates high-affinity intracellular uptake of the rare oligo-element molybdenum.</text>
</comment>
<evidence type="ECO:0000256" key="5">
    <source>
        <dbReference type="ARBA" id="ARBA00022475"/>
    </source>
</evidence>
<dbReference type="InterPro" id="IPR008509">
    <property type="entry name" value="MOT2/MFSD5"/>
</dbReference>
<evidence type="ECO:0000256" key="8">
    <source>
        <dbReference type="ARBA" id="ARBA00023065"/>
    </source>
</evidence>
<evidence type="ECO:0000256" key="9">
    <source>
        <dbReference type="ARBA" id="ARBA00023136"/>
    </source>
</evidence>
<dbReference type="GO" id="GO:0005886">
    <property type="term" value="C:plasma membrane"/>
    <property type="evidence" value="ECO:0007669"/>
    <property type="project" value="UniProtKB-SubCell"/>
</dbReference>
<evidence type="ECO:0000313" key="13">
    <source>
        <dbReference type="EMBL" id="KAJ4972704.1"/>
    </source>
</evidence>
<dbReference type="Pfam" id="PF05631">
    <property type="entry name" value="MFS_5"/>
    <property type="match status" value="1"/>
</dbReference>
<feature type="transmembrane region" description="Helical" evidence="12">
    <location>
        <begin position="228"/>
        <end position="248"/>
    </location>
</feature>
<dbReference type="GO" id="GO:0015098">
    <property type="term" value="F:molybdate ion transmembrane transporter activity"/>
    <property type="evidence" value="ECO:0007669"/>
    <property type="project" value="InterPro"/>
</dbReference>
<proteinExistence type="predicted"/>
<comment type="caution">
    <text evidence="13">The sequence shown here is derived from an EMBL/GenBank/DDBJ whole genome shotgun (WGS) entry which is preliminary data.</text>
</comment>
<keyword evidence="6 12" id="KW-0812">Transmembrane</keyword>
<evidence type="ECO:0000256" key="4">
    <source>
        <dbReference type="ARBA" id="ARBA00022448"/>
    </source>
</evidence>
<dbReference type="GO" id="GO:0006811">
    <property type="term" value="P:monoatomic ion transport"/>
    <property type="evidence" value="ECO:0007669"/>
    <property type="project" value="UniProtKB-KW"/>
</dbReference>
<evidence type="ECO:0000256" key="2">
    <source>
        <dbReference type="ARBA" id="ARBA00004651"/>
    </source>
</evidence>
<reference evidence="13" key="1">
    <citation type="journal article" date="2023" name="Plant J.">
        <title>The genome of the king protea, Protea cynaroides.</title>
        <authorList>
            <person name="Chang J."/>
            <person name="Duong T.A."/>
            <person name="Schoeman C."/>
            <person name="Ma X."/>
            <person name="Roodt D."/>
            <person name="Barker N."/>
            <person name="Li Z."/>
            <person name="Van de Peer Y."/>
            <person name="Mizrachi E."/>
        </authorList>
    </citation>
    <scope>NUCLEOTIDE SEQUENCE</scope>
    <source>
        <tissue evidence="13">Young leaves</tissue>
    </source>
</reference>
<keyword evidence="14" id="KW-1185">Reference proteome</keyword>
<evidence type="ECO:0000256" key="3">
    <source>
        <dbReference type="ARBA" id="ARBA00021242"/>
    </source>
</evidence>
<evidence type="ECO:0000256" key="6">
    <source>
        <dbReference type="ARBA" id="ARBA00022692"/>
    </source>
</evidence>
<sequence>MNKLVPNPVIMVSQNPLGEFLFSKMGKRDVVSWNNTISGSILFGDPSRVAENVKGMRDEAVPNLETLSLVTSASANSSNLIQGEKEHGYALKYGLNDNPYVYYLYNTCGFGKGEIGQVLFAGFGSSMLFGTIIGSLVDKQGQKRVCVTYCITYILSCITKHSPNYKVLMLGHVLAGLLGNVLVDTLGFGPVVPFDVPACFLAIGMAIILSTWNENYRDPLESKDLHKVALLGAIQSLFEGSMYTSVFLWTPALSPNAEDISHGFIFATFMLASMLGSSITSQLMGPASLKVES</sequence>
<protein>
    <recommendedName>
        <fullName evidence="3">Molybdate-anion transporter</fullName>
    </recommendedName>
    <alternativeName>
        <fullName evidence="10">Major facilitator superfamily domain-containing protein 5</fullName>
    </alternativeName>
    <alternativeName>
        <fullName evidence="11">Molybdate transporter 2 homolog</fullName>
    </alternativeName>
</protein>
<accession>A0A9Q0QV09</accession>
<feature type="transmembrane region" description="Helical" evidence="12">
    <location>
        <begin position="194"/>
        <end position="216"/>
    </location>
</feature>
<dbReference type="InterPro" id="IPR036259">
    <property type="entry name" value="MFS_trans_sf"/>
</dbReference>
<evidence type="ECO:0000256" key="10">
    <source>
        <dbReference type="ARBA" id="ARBA00030646"/>
    </source>
</evidence>
<feature type="transmembrane region" description="Helical" evidence="12">
    <location>
        <begin position="167"/>
        <end position="188"/>
    </location>
</feature>
<dbReference type="Gene3D" id="1.20.1250.20">
    <property type="entry name" value="MFS general substrate transporter like domains"/>
    <property type="match status" value="1"/>
</dbReference>
<keyword evidence="5" id="KW-1003">Cell membrane</keyword>
<keyword evidence="8" id="KW-0406">Ion transport</keyword>
<dbReference type="Proteomes" id="UP001141806">
    <property type="component" value="Unassembled WGS sequence"/>
</dbReference>
<evidence type="ECO:0000256" key="12">
    <source>
        <dbReference type="SAM" id="Phobius"/>
    </source>
</evidence>
<keyword evidence="7 12" id="KW-1133">Transmembrane helix</keyword>
<organism evidence="13 14">
    <name type="scientific">Protea cynaroides</name>
    <dbReference type="NCBI Taxonomy" id="273540"/>
    <lineage>
        <taxon>Eukaryota</taxon>
        <taxon>Viridiplantae</taxon>
        <taxon>Streptophyta</taxon>
        <taxon>Embryophyta</taxon>
        <taxon>Tracheophyta</taxon>
        <taxon>Spermatophyta</taxon>
        <taxon>Magnoliopsida</taxon>
        <taxon>Proteales</taxon>
        <taxon>Proteaceae</taxon>
        <taxon>Protea</taxon>
    </lineage>
</organism>
<comment type="subcellular location">
    <subcellularLocation>
        <location evidence="2">Cell membrane</location>
        <topology evidence="2">Multi-pass membrane protein</topology>
    </subcellularLocation>
</comment>
<gene>
    <name evidence="13" type="ORF">NE237_005878</name>
</gene>
<evidence type="ECO:0000256" key="7">
    <source>
        <dbReference type="ARBA" id="ARBA00022989"/>
    </source>
</evidence>
<keyword evidence="4" id="KW-0813">Transport</keyword>
<dbReference type="PANTHER" id="PTHR23516">
    <property type="entry name" value="SAM (S-ADENOSYL METHIONINE) TRANSPORTER"/>
    <property type="match status" value="1"/>
</dbReference>
<dbReference type="AlphaFoldDB" id="A0A9Q0QV09"/>
<dbReference type="EMBL" id="JAMYWD010000004">
    <property type="protein sequence ID" value="KAJ4972704.1"/>
    <property type="molecule type" value="Genomic_DNA"/>
</dbReference>
<dbReference type="PANTHER" id="PTHR23516:SF1">
    <property type="entry name" value="MOLYBDATE-ANION TRANSPORTER"/>
    <property type="match status" value="1"/>
</dbReference>
<dbReference type="SUPFAM" id="SSF103473">
    <property type="entry name" value="MFS general substrate transporter"/>
    <property type="match status" value="1"/>
</dbReference>
<evidence type="ECO:0000256" key="1">
    <source>
        <dbReference type="ARBA" id="ARBA00003019"/>
    </source>
</evidence>
<feature type="transmembrane region" description="Helical" evidence="12">
    <location>
        <begin position="260"/>
        <end position="280"/>
    </location>
</feature>